<keyword evidence="5" id="KW-0406">Ion transport</keyword>
<dbReference type="PANTHER" id="PTHR11743:SF70">
    <property type="entry name" value="GH26960P-RELATED"/>
    <property type="match status" value="1"/>
</dbReference>
<evidence type="ECO:0000256" key="6">
    <source>
        <dbReference type="SAM" id="MobiDB-lite"/>
    </source>
</evidence>
<dbReference type="FunCoup" id="B3MJW9">
    <property type="interactions" value="1"/>
</dbReference>
<dbReference type="OMA" id="NIAILYH"/>
<gene>
    <name evidence="7" type="primary">Dana\GF14061</name>
    <name evidence="7" type="synonym">dana_GLEANR_14822</name>
    <name evidence="7" type="ORF">GF14061</name>
</gene>
<dbReference type="GeneID" id="6496889"/>
<keyword evidence="5" id="KW-0813">Transport</keyword>
<keyword evidence="8" id="KW-1185">Reference proteome</keyword>
<evidence type="ECO:0000313" key="7">
    <source>
        <dbReference type="EMBL" id="EDV32424.1"/>
    </source>
</evidence>
<comment type="similarity">
    <text evidence="2">Belongs to the eukaryotic mitochondrial porin family.</text>
</comment>
<feature type="compositionally biased region" description="Basic residues" evidence="6">
    <location>
        <begin position="10"/>
        <end position="20"/>
    </location>
</feature>
<dbReference type="Pfam" id="PF01459">
    <property type="entry name" value="Porin_3"/>
    <property type="match status" value="1"/>
</dbReference>
<proteinExistence type="inferred from homology"/>
<dbReference type="InParanoid" id="B3MJW9"/>
<dbReference type="EMBL" id="CH902620">
    <property type="protein sequence ID" value="EDV32424.1"/>
    <property type="molecule type" value="Genomic_DNA"/>
</dbReference>
<dbReference type="OrthoDB" id="7827681at2759"/>
<dbReference type="Gene3D" id="2.40.160.10">
    <property type="entry name" value="Porin"/>
    <property type="match status" value="1"/>
</dbReference>
<dbReference type="KEGG" id="dan:6496889"/>
<dbReference type="Proteomes" id="UP000007801">
    <property type="component" value="Unassembled WGS sequence"/>
</dbReference>
<protein>
    <recommendedName>
        <fullName evidence="9">Voltage-dependent anion-selective channel protein 3</fullName>
    </recommendedName>
</protein>
<evidence type="ECO:0000256" key="2">
    <source>
        <dbReference type="ARBA" id="ARBA00007780"/>
    </source>
</evidence>
<keyword evidence="3" id="KW-0472">Membrane</keyword>
<dbReference type="GO" id="GO:0005741">
    <property type="term" value="C:mitochondrial outer membrane"/>
    <property type="evidence" value="ECO:0007669"/>
    <property type="project" value="UniProtKB-SubCell"/>
</dbReference>
<dbReference type="CDD" id="cd07306">
    <property type="entry name" value="Porin3_VDAC"/>
    <property type="match status" value="1"/>
</dbReference>
<dbReference type="GO" id="GO:0015288">
    <property type="term" value="F:porin activity"/>
    <property type="evidence" value="ECO:0007669"/>
    <property type="project" value="UniProtKB-KW"/>
</dbReference>
<dbReference type="AlphaFoldDB" id="B3MJW9"/>
<dbReference type="InterPro" id="IPR023614">
    <property type="entry name" value="Porin_dom_sf"/>
</dbReference>
<accession>B3MJW9</accession>
<dbReference type="PANTHER" id="PTHR11743">
    <property type="entry name" value="VOLTAGE-DEPENDENT ANION-SELECTIVE CHANNEL"/>
    <property type="match status" value="1"/>
</dbReference>
<evidence type="ECO:0000313" key="8">
    <source>
        <dbReference type="Proteomes" id="UP000007801"/>
    </source>
</evidence>
<organism evidence="7 8">
    <name type="scientific">Drosophila ananassae</name>
    <name type="common">Fruit fly</name>
    <dbReference type="NCBI Taxonomy" id="7217"/>
    <lineage>
        <taxon>Eukaryota</taxon>
        <taxon>Metazoa</taxon>
        <taxon>Ecdysozoa</taxon>
        <taxon>Arthropoda</taxon>
        <taxon>Hexapoda</taxon>
        <taxon>Insecta</taxon>
        <taxon>Pterygota</taxon>
        <taxon>Neoptera</taxon>
        <taxon>Endopterygota</taxon>
        <taxon>Diptera</taxon>
        <taxon>Brachycera</taxon>
        <taxon>Muscomorpha</taxon>
        <taxon>Ephydroidea</taxon>
        <taxon>Drosophilidae</taxon>
        <taxon>Drosophila</taxon>
        <taxon>Sophophora</taxon>
    </lineage>
</organism>
<evidence type="ECO:0000256" key="5">
    <source>
        <dbReference type="ARBA" id="ARBA00023114"/>
    </source>
</evidence>
<sequence>MGKARERLRNLFRRNKRRKTPPPEEPQPPPDNLENFNEKLPMKADEGEMKTYFHVGLLAKMCLIHGYNNGPWKLQTTSKTEGELFLSTFGEGYPSLNDAYGGVEAYQEIENFYTSLAWLTDSLLCADIAARGEAFEGKGQFVLKNTFGLNDDNKFEFQCKCKLDIDRNPIRMELEVPIYKEPLLLGYLTVTPAENFILGCRGAYDWENKKQIRHALCAGYQNETTEVSLKLENFKEVRGSIFQKIGEQWAVAMKANLCGEEVAAHKIMVGCQYEFEPGHMLKARVRGDTYVGLVYQKKLREDIEMMLHGGIEARDPLNGNYSIGTSWYFNLSI</sequence>
<dbReference type="HOGENOM" id="CLU_840130_0_0_1"/>
<name>B3MJW9_DROAN</name>
<comment type="subcellular location">
    <subcellularLocation>
        <location evidence="1">Mitochondrion outer membrane</location>
    </subcellularLocation>
</comment>
<keyword evidence="4" id="KW-1000">Mitochondrion outer membrane</keyword>
<dbReference type="GO" id="GO:0046930">
    <property type="term" value="C:pore complex"/>
    <property type="evidence" value="ECO:0007669"/>
    <property type="project" value="UniProtKB-KW"/>
</dbReference>
<dbReference type="GO" id="GO:0008308">
    <property type="term" value="F:voltage-gated monoatomic anion channel activity"/>
    <property type="evidence" value="ECO:0007669"/>
    <property type="project" value="InterPro"/>
</dbReference>
<evidence type="ECO:0000256" key="1">
    <source>
        <dbReference type="ARBA" id="ARBA00004294"/>
    </source>
</evidence>
<evidence type="ECO:0000256" key="3">
    <source>
        <dbReference type="ARBA" id="ARBA00022452"/>
    </source>
</evidence>
<evidence type="ECO:0000256" key="4">
    <source>
        <dbReference type="ARBA" id="ARBA00022787"/>
    </source>
</evidence>
<keyword evidence="3" id="KW-0812">Transmembrane</keyword>
<dbReference type="eggNOG" id="KOG3126">
    <property type="taxonomic scope" value="Eukaryota"/>
</dbReference>
<reference evidence="7 8" key="1">
    <citation type="journal article" date="2007" name="Nature">
        <title>Evolution of genes and genomes on the Drosophila phylogeny.</title>
        <authorList>
            <consortium name="Drosophila 12 Genomes Consortium"/>
            <person name="Clark A.G."/>
            <person name="Eisen M.B."/>
            <person name="Smith D.R."/>
            <person name="Bergman C.M."/>
            <person name="Oliver B."/>
            <person name="Markow T.A."/>
            <person name="Kaufman T.C."/>
            <person name="Kellis M."/>
            <person name="Gelbart W."/>
            <person name="Iyer V.N."/>
            <person name="Pollard D.A."/>
            <person name="Sackton T.B."/>
            <person name="Larracuente A.M."/>
            <person name="Singh N.D."/>
            <person name="Abad J.P."/>
            <person name="Abt D.N."/>
            <person name="Adryan B."/>
            <person name="Aguade M."/>
            <person name="Akashi H."/>
            <person name="Anderson W.W."/>
            <person name="Aquadro C.F."/>
            <person name="Ardell D.H."/>
            <person name="Arguello R."/>
            <person name="Artieri C.G."/>
            <person name="Barbash D.A."/>
            <person name="Barker D."/>
            <person name="Barsanti P."/>
            <person name="Batterham P."/>
            <person name="Batzoglou S."/>
            <person name="Begun D."/>
            <person name="Bhutkar A."/>
            <person name="Blanco E."/>
            <person name="Bosak S.A."/>
            <person name="Bradley R.K."/>
            <person name="Brand A.D."/>
            <person name="Brent M.R."/>
            <person name="Brooks A.N."/>
            <person name="Brown R.H."/>
            <person name="Butlin R.K."/>
            <person name="Caggese C."/>
            <person name="Calvi B.R."/>
            <person name="Bernardo de Carvalho A."/>
            <person name="Caspi A."/>
            <person name="Castrezana S."/>
            <person name="Celniker S.E."/>
            <person name="Chang J.L."/>
            <person name="Chapple C."/>
            <person name="Chatterji S."/>
            <person name="Chinwalla A."/>
            <person name="Civetta A."/>
            <person name="Clifton S.W."/>
            <person name="Comeron J.M."/>
            <person name="Costello J.C."/>
            <person name="Coyne J.A."/>
            <person name="Daub J."/>
            <person name="David R.G."/>
            <person name="Delcher A.L."/>
            <person name="Delehaunty K."/>
            <person name="Do C.B."/>
            <person name="Ebling H."/>
            <person name="Edwards K."/>
            <person name="Eickbush T."/>
            <person name="Evans J.D."/>
            <person name="Filipski A."/>
            <person name="Findeiss S."/>
            <person name="Freyhult E."/>
            <person name="Fulton L."/>
            <person name="Fulton R."/>
            <person name="Garcia A.C."/>
            <person name="Gardiner A."/>
            <person name="Garfield D.A."/>
            <person name="Garvin B.E."/>
            <person name="Gibson G."/>
            <person name="Gilbert D."/>
            <person name="Gnerre S."/>
            <person name="Godfrey J."/>
            <person name="Good R."/>
            <person name="Gotea V."/>
            <person name="Gravely B."/>
            <person name="Greenberg A.J."/>
            <person name="Griffiths-Jones S."/>
            <person name="Gross S."/>
            <person name="Guigo R."/>
            <person name="Gustafson E.A."/>
            <person name="Haerty W."/>
            <person name="Hahn M.W."/>
            <person name="Halligan D.L."/>
            <person name="Halpern A.L."/>
            <person name="Halter G.M."/>
            <person name="Han M.V."/>
            <person name="Heger A."/>
            <person name="Hillier L."/>
            <person name="Hinrichs A.S."/>
            <person name="Holmes I."/>
            <person name="Hoskins R.A."/>
            <person name="Hubisz M.J."/>
            <person name="Hultmark D."/>
            <person name="Huntley M.A."/>
            <person name="Jaffe D.B."/>
            <person name="Jagadeeshan S."/>
            <person name="Jeck W.R."/>
            <person name="Johnson J."/>
            <person name="Jones C.D."/>
            <person name="Jordan W.C."/>
            <person name="Karpen G.H."/>
            <person name="Kataoka E."/>
            <person name="Keightley P.D."/>
            <person name="Kheradpour P."/>
            <person name="Kirkness E.F."/>
            <person name="Koerich L.B."/>
            <person name="Kristiansen K."/>
            <person name="Kudrna D."/>
            <person name="Kulathinal R.J."/>
            <person name="Kumar S."/>
            <person name="Kwok R."/>
            <person name="Lander E."/>
            <person name="Langley C.H."/>
            <person name="Lapoint R."/>
            <person name="Lazzaro B.P."/>
            <person name="Lee S.J."/>
            <person name="Levesque L."/>
            <person name="Li R."/>
            <person name="Lin C.F."/>
            <person name="Lin M.F."/>
            <person name="Lindblad-Toh K."/>
            <person name="Llopart A."/>
            <person name="Long M."/>
            <person name="Low L."/>
            <person name="Lozovsky E."/>
            <person name="Lu J."/>
            <person name="Luo M."/>
            <person name="Machado C.A."/>
            <person name="Makalowski W."/>
            <person name="Marzo M."/>
            <person name="Matsuda M."/>
            <person name="Matzkin L."/>
            <person name="McAllister B."/>
            <person name="McBride C.S."/>
            <person name="McKernan B."/>
            <person name="McKernan K."/>
            <person name="Mendez-Lago M."/>
            <person name="Minx P."/>
            <person name="Mollenhauer M.U."/>
            <person name="Montooth K."/>
            <person name="Mount S.M."/>
            <person name="Mu X."/>
            <person name="Myers E."/>
            <person name="Negre B."/>
            <person name="Newfeld S."/>
            <person name="Nielsen R."/>
            <person name="Noor M.A."/>
            <person name="O'Grady P."/>
            <person name="Pachter L."/>
            <person name="Papaceit M."/>
            <person name="Parisi M.J."/>
            <person name="Parisi M."/>
            <person name="Parts L."/>
            <person name="Pedersen J.S."/>
            <person name="Pesole G."/>
            <person name="Phillippy A.M."/>
            <person name="Ponting C.P."/>
            <person name="Pop M."/>
            <person name="Porcelli D."/>
            <person name="Powell J.R."/>
            <person name="Prohaska S."/>
            <person name="Pruitt K."/>
            <person name="Puig M."/>
            <person name="Quesneville H."/>
            <person name="Ram K.R."/>
            <person name="Rand D."/>
            <person name="Rasmussen M.D."/>
            <person name="Reed L.K."/>
            <person name="Reenan R."/>
            <person name="Reily A."/>
            <person name="Remington K.A."/>
            <person name="Rieger T.T."/>
            <person name="Ritchie M.G."/>
            <person name="Robin C."/>
            <person name="Rogers Y.H."/>
            <person name="Rohde C."/>
            <person name="Rozas J."/>
            <person name="Rubenfield M.J."/>
            <person name="Ruiz A."/>
            <person name="Russo S."/>
            <person name="Salzberg S.L."/>
            <person name="Sanchez-Gracia A."/>
            <person name="Saranga D.J."/>
            <person name="Sato H."/>
            <person name="Schaeffer S.W."/>
            <person name="Schatz M.C."/>
            <person name="Schlenke T."/>
            <person name="Schwartz R."/>
            <person name="Segarra C."/>
            <person name="Singh R.S."/>
            <person name="Sirot L."/>
            <person name="Sirota M."/>
            <person name="Sisneros N.B."/>
            <person name="Smith C.D."/>
            <person name="Smith T.F."/>
            <person name="Spieth J."/>
            <person name="Stage D.E."/>
            <person name="Stark A."/>
            <person name="Stephan W."/>
            <person name="Strausberg R.L."/>
            <person name="Strempel S."/>
            <person name="Sturgill D."/>
            <person name="Sutton G."/>
            <person name="Sutton G.G."/>
            <person name="Tao W."/>
            <person name="Teichmann S."/>
            <person name="Tobari Y.N."/>
            <person name="Tomimura Y."/>
            <person name="Tsolas J.M."/>
            <person name="Valente V.L."/>
            <person name="Venter E."/>
            <person name="Venter J.C."/>
            <person name="Vicario S."/>
            <person name="Vieira F.G."/>
            <person name="Vilella A.J."/>
            <person name="Villasante A."/>
            <person name="Walenz B."/>
            <person name="Wang J."/>
            <person name="Wasserman M."/>
            <person name="Watts T."/>
            <person name="Wilson D."/>
            <person name="Wilson R.K."/>
            <person name="Wing R.A."/>
            <person name="Wolfner M.F."/>
            <person name="Wong A."/>
            <person name="Wong G.K."/>
            <person name="Wu C.I."/>
            <person name="Wu G."/>
            <person name="Yamamoto D."/>
            <person name="Yang H.P."/>
            <person name="Yang S.P."/>
            <person name="Yorke J.A."/>
            <person name="Yoshida K."/>
            <person name="Zdobnov E."/>
            <person name="Zhang P."/>
            <person name="Zhang Y."/>
            <person name="Zimin A.V."/>
            <person name="Baldwin J."/>
            <person name="Abdouelleil A."/>
            <person name="Abdulkadir J."/>
            <person name="Abebe A."/>
            <person name="Abera B."/>
            <person name="Abreu J."/>
            <person name="Acer S.C."/>
            <person name="Aftuck L."/>
            <person name="Alexander A."/>
            <person name="An P."/>
            <person name="Anderson E."/>
            <person name="Anderson S."/>
            <person name="Arachi H."/>
            <person name="Azer M."/>
            <person name="Bachantsang P."/>
            <person name="Barry A."/>
            <person name="Bayul T."/>
            <person name="Berlin A."/>
            <person name="Bessette D."/>
            <person name="Bloom T."/>
            <person name="Blye J."/>
            <person name="Boguslavskiy L."/>
            <person name="Bonnet C."/>
            <person name="Boukhgalter B."/>
            <person name="Bourzgui I."/>
            <person name="Brown A."/>
            <person name="Cahill P."/>
            <person name="Channer S."/>
            <person name="Cheshatsang Y."/>
            <person name="Chuda L."/>
            <person name="Citroen M."/>
            <person name="Collymore A."/>
            <person name="Cooke P."/>
            <person name="Costello M."/>
            <person name="D'Aco K."/>
            <person name="Daza R."/>
            <person name="De Haan G."/>
            <person name="DeGray S."/>
            <person name="DeMaso C."/>
            <person name="Dhargay N."/>
            <person name="Dooley K."/>
            <person name="Dooley E."/>
            <person name="Doricent M."/>
            <person name="Dorje P."/>
            <person name="Dorjee K."/>
            <person name="Dupes A."/>
            <person name="Elong R."/>
            <person name="Falk J."/>
            <person name="Farina A."/>
            <person name="Faro S."/>
            <person name="Ferguson D."/>
            <person name="Fisher S."/>
            <person name="Foley C.D."/>
            <person name="Franke A."/>
            <person name="Friedrich D."/>
            <person name="Gadbois L."/>
            <person name="Gearin G."/>
            <person name="Gearin C.R."/>
            <person name="Giannoukos G."/>
            <person name="Goode T."/>
            <person name="Graham J."/>
            <person name="Grandbois E."/>
            <person name="Grewal S."/>
            <person name="Gyaltsen K."/>
            <person name="Hafez N."/>
            <person name="Hagos B."/>
            <person name="Hall J."/>
            <person name="Henson C."/>
            <person name="Hollinger A."/>
            <person name="Honan T."/>
            <person name="Huard M.D."/>
            <person name="Hughes L."/>
            <person name="Hurhula B."/>
            <person name="Husby M.E."/>
            <person name="Kamat A."/>
            <person name="Kanga B."/>
            <person name="Kashin S."/>
            <person name="Khazanovich D."/>
            <person name="Kisner P."/>
            <person name="Lance K."/>
            <person name="Lara M."/>
            <person name="Lee W."/>
            <person name="Lennon N."/>
            <person name="Letendre F."/>
            <person name="LeVine R."/>
            <person name="Lipovsky A."/>
            <person name="Liu X."/>
            <person name="Liu J."/>
            <person name="Liu S."/>
            <person name="Lokyitsang T."/>
            <person name="Lokyitsang Y."/>
            <person name="Lubonja R."/>
            <person name="Lui A."/>
            <person name="MacDonald P."/>
            <person name="Magnisalis V."/>
            <person name="Maru K."/>
            <person name="Matthews C."/>
            <person name="McCusker W."/>
            <person name="McDonough S."/>
            <person name="Mehta T."/>
            <person name="Meldrim J."/>
            <person name="Meneus L."/>
            <person name="Mihai O."/>
            <person name="Mihalev A."/>
            <person name="Mihova T."/>
            <person name="Mittelman R."/>
            <person name="Mlenga V."/>
            <person name="Montmayeur A."/>
            <person name="Mulrain L."/>
            <person name="Navidi A."/>
            <person name="Naylor J."/>
            <person name="Negash T."/>
            <person name="Nguyen T."/>
            <person name="Nguyen N."/>
            <person name="Nicol R."/>
            <person name="Norbu C."/>
            <person name="Norbu N."/>
            <person name="Novod N."/>
            <person name="O'Neill B."/>
            <person name="Osman S."/>
            <person name="Markiewicz E."/>
            <person name="Oyono O.L."/>
            <person name="Patti C."/>
            <person name="Phunkhang P."/>
            <person name="Pierre F."/>
            <person name="Priest M."/>
            <person name="Raghuraman S."/>
            <person name="Rege F."/>
            <person name="Reyes R."/>
            <person name="Rise C."/>
            <person name="Rogov P."/>
            <person name="Ross K."/>
            <person name="Ryan E."/>
            <person name="Settipalli S."/>
            <person name="Shea T."/>
            <person name="Sherpa N."/>
            <person name="Shi L."/>
            <person name="Shih D."/>
            <person name="Sparrow T."/>
            <person name="Spaulding J."/>
            <person name="Stalker J."/>
            <person name="Stange-Thomann N."/>
            <person name="Stavropoulos S."/>
            <person name="Stone C."/>
            <person name="Strader C."/>
            <person name="Tesfaye S."/>
            <person name="Thomson T."/>
            <person name="Thoulutsang Y."/>
            <person name="Thoulutsang D."/>
            <person name="Topham K."/>
            <person name="Topping I."/>
            <person name="Tsamla T."/>
            <person name="Vassiliev H."/>
            <person name="Vo A."/>
            <person name="Wangchuk T."/>
            <person name="Wangdi T."/>
            <person name="Weiand M."/>
            <person name="Wilkinson J."/>
            <person name="Wilson A."/>
            <person name="Yadav S."/>
            <person name="Young G."/>
            <person name="Yu Q."/>
            <person name="Zembek L."/>
            <person name="Zhong D."/>
            <person name="Zimmer A."/>
            <person name="Zwirko Z."/>
            <person name="Jaffe D.B."/>
            <person name="Alvarez P."/>
            <person name="Brockman W."/>
            <person name="Butler J."/>
            <person name="Chin C."/>
            <person name="Gnerre S."/>
            <person name="Grabherr M."/>
            <person name="Kleber M."/>
            <person name="Mauceli E."/>
            <person name="MacCallum I."/>
        </authorList>
    </citation>
    <scope>NUCLEOTIDE SEQUENCE [LARGE SCALE GENOMIC DNA]</scope>
    <source>
        <strain evidence="8">Tucson 14024-0371.13</strain>
    </source>
</reference>
<keyword evidence="5" id="KW-0626">Porin</keyword>
<dbReference type="PhylomeDB" id="B3MJW9"/>
<keyword evidence="3" id="KW-1134">Transmembrane beta strand</keyword>
<keyword evidence="4" id="KW-0496">Mitochondrion</keyword>
<dbReference type="InterPro" id="IPR027246">
    <property type="entry name" value="Porin_Euk/Tom40"/>
</dbReference>
<dbReference type="STRING" id="7217.B3MJW9"/>
<dbReference type="InterPro" id="IPR001925">
    <property type="entry name" value="Porin_Euk"/>
</dbReference>
<evidence type="ECO:0008006" key="9">
    <source>
        <dbReference type="Google" id="ProtNLM"/>
    </source>
</evidence>
<dbReference type="SMR" id="B3MJW9"/>
<feature type="region of interest" description="Disordered" evidence="6">
    <location>
        <begin position="1"/>
        <end position="37"/>
    </location>
</feature>